<evidence type="ECO:0000256" key="3">
    <source>
        <dbReference type="SAM" id="MobiDB-lite"/>
    </source>
</evidence>
<dbReference type="RefSeq" id="WP_182669239.1">
    <property type="nucleotide sequence ID" value="NZ_JACHTE010000005.1"/>
</dbReference>
<feature type="region of interest" description="Disordered" evidence="3">
    <location>
        <begin position="355"/>
        <end position="382"/>
    </location>
</feature>
<gene>
    <name evidence="4" type="ORF">H4F99_08130</name>
</gene>
<dbReference type="PANTHER" id="PTHR13833:SF71">
    <property type="entry name" value="NHL DOMAIN-CONTAINING PROTEIN"/>
    <property type="match status" value="1"/>
</dbReference>
<dbReference type="InterPro" id="IPR001258">
    <property type="entry name" value="NHL_repeat"/>
</dbReference>
<evidence type="ECO:0000313" key="5">
    <source>
        <dbReference type="Proteomes" id="UP000552587"/>
    </source>
</evidence>
<keyword evidence="1" id="KW-0677">Repeat</keyword>
<comment type="caution">
    <text evidence="4">The sequence shown here is derived from an EMBL/GenBank/DDBJ whole genome shotgun (WGS) entry which is preliminary data.</text>
</comment>
<evidence type="ECO:0000313" key="4">
    <source>
        <dbReference type="EMBL" id="MBB1088457.1"/>
    </source>
</evidence>
<evidence type="ECO:0000256" key="1">
    <source>
        <dbReference type="ARBA" id="ARBA00022737"/>
    </source>
</evidence>
<proteinExistence type="predicted"/>
<organism evidence="4 5">
    <name type="scientific">Marilutibacter penaei</name>
    <dbReference type="NCBI Taxonomy" id="2759900"/>
    <lineage>
        <taxon>Bacteria</taxon>
        <taxon>Pseudomonadati</taxon>
        <taxon>Pseudomonadota</taxon>
        <taxon>Gammaproteobacteria</taxon>
        <taxon>Lysobacterales</taxon>
        <taxon>Lysobacteraceae</taxon>
        <taxon>Marilutibacter</taxon>
    </lineage>
</organism>
<dbReference type="PROSITE" id="PS51125">
    <property type="entry name" value="NHL"/>
    <property type="match status" value="2"/>
</dbReference>
<keyword evidence="5" id="KW-1185">Reference proteome</keyword>
<dbReference type="Gene3D" id="2.120.10.30">
    <property type="entry name" value="TolB, C-terminal domain"/>
    <property type="match status" value="2"/>
</dbReference>
<dbReference type="AlphaFoldDB" id="A0A7W3YET1"/>
<dbReference type="Pfam" id="PF01436">
    <property type="entry name" value="NHL"/>
    <property type="match status" value="2"/>
</dbReference>
<dbReference type="Gene3D" id="2.70.70.10">
    <property type="entry name" value="Glucose Permease (Domain IIA)"/>
    <property type="match status" value="1"/>
</dbReference>
<dbReference type="InterPro" id="IPR011055">
    <property type="entry name" value="Dup_hybrid_motif"/>
</dbReference>
<dbReference type="PANTHER" id="PTHR13833">
    <property type="match status" value="1"/>
</dbReference>
<feature type="repeat" description="NHL" evidence="2">
    <location>
        <begin position="119"/>
        <end position="154"/>
    </location>
</feature>
<protein>
    <submittedName>
        <fullName evidence="4">Gluconolaconase</fullName>
    </submittedName>
</protein>
<evidence type="ECO:0000256" key="2">
    <source>
        <dbReference type="PROSITE-ProRule" id="PRU00504"/>
    </source>
</evidence>
<dbReference type="EMBL" id="JACHTE010000005">
    <property type="protein sequence ID" value="MBB1088457.1"/>
    <property type="molecule type" value="Genomic_DNA"/>
</dbReference>
<dbReference type="InterPro" id="IPR011042">
    <property type="entry name" value="6-blade_b-propeller_TolB-like"/>
</dbReference>
<feature type="repeat" description="NHL" evidence="2">
    <location>
        <begin position="175"/>
        <end position="208"/>
    </location>
</feature>
<accession>A0A7W3YET1</accession>
<reference evidence="4 5" key="1">
    <citation type="submission" date="2020-07" db="EMBL/GenBank/DDBJ databases">
        <authorList>
            <person name="Xu S."/>
            <person name="Li A."/>
        </authorList>
    </citation>
    <scope>NUCLEOTIDE SEQUENCE [LARGE SCALE GENOMIC DNA]</scope>
    <source>
        <strain evidence="4 5">SG-8</strain>
    </source>
</reference>
<name>A0A7W3YET1_9GAMM</name>
<sequence length="715" mass="75728">MSRKSGTWGVAVLTLAALAVTFLWPFEPPLPTFEAAGPPPTPRAWKAAPALLAGSGVRGWQDGTADRARFADPWGVALPGDGSVLVADAGDNNRIRRITLDGRVETLAGGVEGFRDGTGAEARFHTPSGLALDLAGNLYVADTGNHAIRKVTPDGRVTTLAGTGQPGYRDGAGVDAMFDGPMGVAVDASGRVLVADTYNDRIRVIDPHGRVGTLAGDGTPGMRDGPGWQARFDTPTGIAVDVRGRAWVADAGNGLLRQVQPNGQVATLLSDMEATPMALARSHDGVLYASTVWPGAIWQQGANGHWTRVLELPPGHRMSRPAGIAVGLDGALTLADAGAYRVHRLAAPIARPWPTPPAESEVPGEARVHTAPRPLTVPGPIGPDPATPLPDTGGRWPLHPQQGWHEVVGTLGEVRGDYHGESRHHLHAGLDIRGDVGQPVLAMSDAKISQPLAAWNPGGLGEGLALDELNYIHMRVGRRSDASPLAPSKFRMVESDTGALARVRVRRGTRFEVGEPLGTINRMAHVHLEVGSSGFQRNAAVLGFTGFVDTVPPRIDRIELLDASGAPLPVRDGRVDVPRDGVGLQLVVEAWDQVDDNLPRRRLGLYALGYALWDAAGRPVPGHSGQAPRIEFDRMPQDREAVKLAYAEGSGITVHGSAVTRFRYDLGNTVRNGVAEAGQWQVGDLAPGDYTLRVHARDYAGNAAHGVDTVALRIQ</sequence>
<dbReference type="SUPFAM" id="SSF101898">
    <property type="entry name" value="NHL repeat"/>
    <property type="match status" value="1"/>
</dbReference>
<dbReference type="Proteomes" id="UP000552587">
    <property type="component" value="Unassembled WGS sequence"/>
</dbReference>